<dbReference type="EC" id="2.7.13.3" evidence="2"/>
<dbReference type="SUPFAM" id="SSF55874">
    <property type="entry name" value="ATPase domain of HSP90 chaperone/DNA topoisomerase II/histidine kinase"/>
    <property type="match status" value="1"/>
</dbReference>
<keyword evidence="4" id="KW-0808">Transferase</keyword>
<dbReference type="InterPro" id="IPR000014">
    <property type="entry name" value="PAS"/>
</dbReference>
<feature type="domain" description="Response regulatory" evidence="8">
    <location>
        <begin position="703"/>
        <end position="817"/>
    </location>
</feature>
<gene>
    <name evidence="11" type="ORF">RAMLITH_08790</name>
</gene>
<dbReference type="CDD" id="cd00130">
    <property type="entry name" value="PAS"/>
    <property type="match status" value="2"/>
</dbReference>
<dbReference type="PANTHER" id="PTHR43547">
    <property type="entry name" value="TWO-COMPONENT HISTIDINE KINASE"/>
    <property type="match status" value="1"/>
</dbReference>
<evidence type="ECO:0000256" key="1">
    <source>
        <dbReference type="ARBA" id="ARBA00000085"/>
    </source>
</evidence>
<dbReference type="SMART" id="SM00065">
    <property type="entry name" value="GAF"/>
    <property type="match status" value="1"/>
</dbReference>
<reference evidence="11 12" key="1">
    <citation type="journal article" date="2020" name="Nature">
        <title>Bacterial chemolithoautotrophy via manganese oxidation.</title>
        <authorList>
            <person name="Yu H."/>
            <person name="Leadbetter J.R."/>
        </authorList>
    </citation>
    <scope>NUCLEOTIDE SEQUENCE [LARGE SCALE GENOMIC DNA]</scope>
    <source>
        <strain evidence="11 12">RBP-1</strain>
    </source>
</reference>
<dbReference type="InterPro" id="IPR000700">
    <property type="entry name" value="PAS-assoc_C"/>
</dbReference>
<dbReference type="InterPro" id="IPR001789">
    <property type="entry name" value="Sig_transdc_resp-reg_receiver"/>
</dbReference>
<dbReference type="InterPro" id="IPR035965">
    <property type="entry name" value="PAS-like_dom_sf"/>
</dbReference>
<dbReference type="Gene3D" id="3.30.450.20">
    <property type="entry name" value="PAS domain"/>
    <property type="match status" value="2"/>
</dbReference>
<dbReference type="SUPFAM" id="SSF55785">
    <property type="entry name" value="PYP-like sensor domain (PAS domain)"/>
    <property type="match status" value="2"/>
</dbReference>
<dbReference type="Pfam" id="PF08447">
    <property type="entry name" value="PAS_3"/>
    <property type="match status" value="1"/>
</dbReference>
<dbReference type="Gene3D" id="3.40.50.2300">
    <property type="match status" value="1"/>
</dbReference>
<organism evidence="11 12">
    <name type="scientific">Ramlibacter lithotrophicus</name>
    <dbReference type="NCBI Taxonomy" id="2606681"/>
    <lineage>
        <taxon>Bacteria</taxon>
        <taxon>Pseudomonadati</taxon>
        <taxon>Pseudomonadota</taxon>
        <taxon>Betaproteobacteria</taxon>
        <taxon>Burkholderiales</taxon>
        <taxon>Comamonadaceae</taxon>
        <taxon>Ramlibacter</taxon>
    </lineage>
</organism>
<dbReference type="Gene3D" id="1.10.287.130">
    <property type="match status" value="1"/>
</dbReference>
<dbReference type="Pfam" id="PF01590">
    <property type="entry name" value="GAF"/>
    <property type="match status" value="1"/>
</dbReference>
<dbReference type="Pfam" id="PF13426">
    <property type="entry name" value="PAS_9"/>
    <property type="match status" value="1"/>
</dbReference>
<dbReference type="PROSITE" id="PS50113">
    <property type="entry name" value="PAC"/>
    <property type="match status" value="2"/>
</dbReference>
<dbReference type="InterPro" id="IPR013655">
    <property type="entry name" value="PAS_fold_3"/>
</dbReference>
<name>A0A7X6DEX3_9BURK</name>
<dbReference type="InterPro" id="IPR001610">
    <property type="entry name" value="PAC"/>
</dbReference>
<evidence type="ECO:0000256" key="4">
    <source>
        <dbReference type="ARBA" id="ARBA00022679"/>
    </source>
</evidence>
<evidence type="ECO:0000256" key="3">
    <source>
        <dbReference type="ARBA" id="ARBA00022553"/>
    </source>
</evidence>
<dbReference type="PROSITE" id="PS50109">
    <property type="entry name" value="HIS_KIN"/>
    <property type="match status" value="1"/>
</dbReference>
<evidence type="ECO:0000259" key="8">
    <source>
        <dbReference type="PROSITE" id="PS50110"/>
    </source>
</evidence>
<dbReference type="Gene3D" id="2.10.70.100">
    <property type="match status" value="1"/>
</dbReference>
<dbReference type="PROSITE" id="PS50112">
    <property type="entry name" value="PAS"/>
    <property type="match status" value="1"/>
</dbReference>
<dbReference type="SMART" id="SM00448">
    <property type="entry name" value="REC"/>
    <property type="match status" value="1"/>
</dbReference>
<evidence type="ECO:0000259" key="10">
    <source>
        <dbReference type="PROSITE" id="PS50113"/>
    </source>
</evidence>
<dbReference type="Pfam" id="PF00512">
    <property type="entry name" value="HisKA"/>
    <property type="match status" value="1"/>
</dbReference>
<dbReference type="SMART" id="SM00086">
    <property type="entry name" value="PAC"/>
    <property type="match status" value="2"/>
</dbReference>
<evidence type="ECO:0000313" key="11">
    <source>
        <dbReference type="EMBL" id="NKE65914.1"/>
    </source>
</evidence>
<keyword evidence="3 6" id="KW-0597">Phosphoprotein</keyword>
<comment type="caution">
    <text evidence="11">The sequence shown here is derived from an EMBL/GenBank/DDBJ whole genome shotgun (WGS) entry which is preliminary data.</text>
</comment>
<feature type="modified residue" description="4-aspartylphosphate" evidence="6">
    <location>
        <position position="752"/>
    </location>
</feature>
<accession>A0A7X6DEX3</accession>
<dbReference type="AlphaFoldDB" id="A0A7X6DEX3"/>
<protein>
    <recommendedName>
        <fullName evidence="2">histidine kinase</fullName>
        <ecNumber evidence="2">2.7.13.3</ecNumber>
    </recommendedName>
</protein>
<dbReference type="GO" id="GO:0000155">
    <property type="term" value="F:phosphorelay sensor kinase activity"/>
    <property type="evidence" value="ECO:0007669"/>
    <property type="project" value="InterPro"/>
</dbReference>
<dbReference type="Gene3D" id="3.30.565.10">
    <property type="entry name" value="Histidine kinase-like ATPase, C-terminal domain"/>
    <property type="match status" value="1"/>
</dbReference>
<dbReference type="Proteomes" id="UP000521868">
    <property type="component" value="Unassembled WGS sequence"/>
</dbReference>
<evidence type="ECO:0000259" key="9">
    <source>
        <dbReference type="PROSITE" id="PS50112"/>
    </source>
</evidence>
<dbReference type="SUPFAM" id="SSF47384">
    <property type="entry name" value="Homodimeric domain of signal transducing histidine kinase"/>
    <property type="match status" value="1"/>
</dbReference>
<dbReference type="InterPro" id="IPR003661">
    <property type="entry name" value="HisK_dim/P_dom"/>
</dbReference>
<dbReference type="InterPro" id="IPR003018">
    <property type="entry name" value="GAF"/>
</dbReference>
<feature type="domain" description="Histidine kinase" evidence="7">
    <location>
        <begin position="460"/>
        <end position="678"/>
    </location>
</feature>
<dbReference type="SMART" id="SM00388">
    <property type="entry name" value="HisKA"/>
    <property type="match status" value="1"/>
</dbReference>
<dbReference type="SMART" id="SM00091">
    <property type="entry name" value="PAS"/>
    <property type="match status" value="2"/>
</dbReference>
<dbReference type="SMART" id="SM00387">
    <property type="entry name" value="HATPase_c"/>
    <property type="match status" value="1"/>
</dbReference>
<dbReference type="PANTHER" id="PTHR43547:SF2">
    <property type="entry name" value="HYBRID SIGNAL TRANSDUCTION HISTIDINE KINASE C"/>
    <property type="match status" value="1"/>
</dbReference>
<dbReference type="PROSITE" id="PS50110">
    <property type="entry name" value="RESPONSE_REGULATORY"/>
    <property type="match status" value="1"/>
</dbReference>
<dbReference type="InterPro" id="IPR029016">
    <property type="entry name" value="GAF-like_dom_sf"/>
</dbReference>
<evidence type="ECO:0000313" key="12">
    <source>
        <dbReference type="Proteomes" id="UP000521868"/>
    </source>
</evidence>
<dbReference type="PRINTS" id="PR00344">
    <property type="entry name" value="BCTRLSENSOR"/>
</dbReference>
<feature type="domain" description="PAC" evidence="10">
    <location>
        <begin position="221"/>
        <end position="273"/>
    </location>
</feature>
<comment type="catalytic activity">
    <reaction evidence="1">
        <text>ATP + protein L-histidine = ADP + protein N-phospho-L-histidine.</text>
        <dbReference type="EC" id="2.7.13.3"/>
    </reaction>
</comment>
<dbReference type="InterPro" id="IPR005467">
    <property type="entry name" value="His_kinase_dom"/>
</dbReference>
<dbReference type="Pfam" id="PF00072">
    <property type="entry name" value="Response_reg"/>
    <property type="match status" value="1"/>
</dbReference>
<dbReference type="InterPro" id="IPR004358">
    <property type="entry name" value="Sig_transdc_His_kin-like_C"/>
</dbReference>
<dbReference type="Gene3D" id="3.30.450.40">
    <property type="match status" value="1"/>
</dbReference>
<dbReference type="CDD" id="cd17580">
    <property type="entry name" value="REC_2_DhkD-like"/>
    <property type="match status" value="1"/>
</dbReference>
<keyword evidence="5" id="KW-0418">Kinase</keyword>
<evidence type="ECO:0000259" key="7">
    <source>
        <dbReference type="PROSITE" id="PS50109"/>
    </source>
</evidence>
<keyword evidence="12" id="KW-1185">Reference proteome</keyword>
<dbReference type="SUPFAM" id="SSF52172">
    <property type="entry name" value="CheY-like"/>
    <property type="match status" value="1"/>
</dbReference>
<feature type="domain" description="PAC" evidence="10">
    <location>
        <begin position="85"/>
        <end position="138"/>
    </location>
</feature>
<dbReference type="InterPro" id="IPR036890">
    <property type="entry name" value="HATPase_C_sf"/>
</dbReference>
<dbReference type="InterPro" id="IPR003594">
    <property type="entry name" value="HATPase_dom"/>
</dbReference>
<dbReference type="RefSeq" id="WP_168106992.1">
    <property type="nucleotide sequence ID" value="NZ_VTOX01000002.1"/>
</dbReference>
<dbReference type="InterPro" id="IPR036097">
    <property type="entry name" value="HisK_dim/P_sf"/>
</dbReference>
<dbReference type="Pfam" id="PF02518">
    <property type="entry name" value="HATPase_c"/>
    <property type="match status" value="1"/>
</dbReference>
<dbReference type="NCBIfam" id="TIGR00229">
    <property type="entry name" value="sensory_box"/>
    <property type="match status" value="2"/>
</dbReference>
<evidence type="ECO:0000256" key="2">
    <source>
        <dbReference type="ARBA" id="ARBA00012438"/>
    </source>
</evidence>
<dbReference type="InterPro" id="IPR011006">
    <property type="entry name" value="CheY-like_superfamily"/>
</dbReference>
<dbReference type="SUPFAM" id="SSF55781">
    <property type="entry name" value="GAF domain-like"/>
    <property type="match status" value="1"/>
</dbReference>
<feature type="domain" description="PAS" evidence="9">
    <location>
        <begin position="11"/>
        <end position="67"/>
    </location>
</feature>
<dbReference type="EMBL" id="VTOX01000002">
    <property type="protein sequence ID" value="NKE65914.1"/>
    <property type="molecule type" value="Genomic_DNA"/>
</dbReference>
<evidence type="ECO:0000256" key="5">
    <source>
        <dbReference type="ARBA" id="ARBA00022777"/>
    </source>
</evidence>
<proteinExistence type="predicted"/>
<sequence length="817" mass="90137">MPDRSLPPLDLDRHYRQIVQGAIDYAIIGTDEQGRVVSWNEGARRILGWSEQEMAGQSLHRIFTPEDVAAGMVEREMDQARRTGRAADERWHQRSGGERFWASGELMPLRGDTGAVTGFVKILRDRTQQQQGEERLRLLTETLQASEQRLQLALEIGGMGVWQVNLPHREVVWWPGMAEIHGMAPGARPPDTGDYQHLIHPEDRDRVAQGVRDTIVQRQGQHIEYRVVWPDGSVHWVEARSKLFVDARGEPSAVAGVCVDITRRKRVESDLRFLAQASAELAGLTDYQGTLDRIAHLAVPEFADWCMVDILSEHGALERVAVAHRDPRKEQFAREMHRRFPPDPARIAGAGPLHVLRTGRAERIAEISDDLLRRAVQQRDYLELLRAMGVRSYIGVPLAVRGRTLGVITFVTAESQRRYEAQDLALAEDLARRAAVAIENAMLLRTVQESDRAKDVFLATLAHELRNPLAPVWNGLTIIGRAPHDAQRVMQVAGMIERQVGQLVRLVDDLLDVSRITTGKIELKKEPADLGSVLRSAIETSRPHIEAARHGLSLVLPDEPVEVDGDPVRLAQVFANLLNNASKYTPPGGQIDVVVQAGPDAVEVRVRDTGEGLAPDMLTRVFGLFTQVSHPADRHQGGLGIGLSLVEGLVRLHGGTVEARSPGLGAGSEFIVRLPRHVAVPSGEDDGDTRPQPLQPRAATRPRILVVDDNVDGAATLAELLRMMGCDVNVANDGTSAVLAVNELRPDVVLLDIGLPDINGYEVARQVRALPGVRQPRLIALTGWGQEQDKRMAAQAGFDEHWTKPVDPSRLQQLAGG</sequence>
<dbReference type="CDD" id="cd00082">
    <property type="entry name" value="HisKA"/>
    <property type="match status" value="1"/>
</dbReference>
<evidence type="ECO:0000256" key="6">
    <source>
        <dbReference type="PROSITE-ProRule" id="PRU00169"/>
    </source>
</evidence>